<evidence type="ECO:0000313" key="2">
    <source>
        <dbReference type="Proteomes" id="UP001311232"/>
    </source>
</evidence>
<comment type="caution">
    <text evidence="1">The sequence shown here is derived from an EMBL/GenBank/DDBJ whole genome shotgun (WGS) entry which is preliminary data.</text>
</comment>
<dbReference type="Proteomes" id="UP001311232">
    <property type="component" value="Unassembled WGS sequence"/>
</dbReference>
<accession>A0AAV9QMU4</accession>
<proteinExistence type="predicted"/>
<sequence length="131" mass="15008">MASMSSSNLHLCQKRTTTTLSDDYTEMCQKREAFIKGEDIWNKKASCPVKEAADQTIEDLKKDLMAKQNSSESLQRYCSSSKTKLPSCHPLQGMHHQDLRQSVRPFSVKAMTLNNSMDASNLLLLWKRWTH</sequence>
<evidence type="ECO:0000313" key="1">
    <source>
        <dbReference type="EMBL" id="KAK5598604.1"/>
    </source>
</evidence>
<organism evidence="1 2">
    <name type="scientific">Crenichthys baileyi</name>
    <name type="common">White River springfish</name>
    <dbReference type="NCBI Taxonomy" id="28760"/>
    <lineage>
        <taxon>Eukaryota</taxon>
        <taxon>Metazoa</taxon>
        <taxon>Chordata</taxon>
        <taxon>Craniata</taxon>
        <taxon>Vertebrata</taxon>
        <taxon>Euteleostomi</taxon>
        <taxon>Actinopterygii</taxon>
        <taxon>Neopterygii</taxon>
        <taxon>Teleostei</taxon>
        <taxon>Neoteleostei</taxon>
        <taxon>Acanthomorphata</taxon>
        <taxon>Ovalentaria</taxon>
        <taxon>Atherinomorphae</taxon>
        <taxon>Cyprinodontiformes</taxon>
        <taxon>Goodeidae</taxon>
        <taxon>Crenichthys</taxon>
    </lineage>
</organism>
<name>A0AAV9QMU4_9TELE</name>
<protein>
    <submittedName>
        <fullName evidence="1">Uncharacterized protein</fullName>
    </submittedName>
</protein>
<dbReference type="AlphaFoldDB" id="A0AAV9QMU4"/>
<dbReference type="EMBL" id="JAHHUM010003039">
    <property type="protein sequence ID" value="KAK5598604.1"/>
    <property type="molecule type" value="Genomic_DNA"/>
</dbReference>
<gene>
    <name evidence="1" type="ORF">CRENBAI_007363</name>
</gene>
<keyword evidence="2" id="KW-1185">Reference proteome</keyword>
<reference evidence="1 2" key="1">
    <citation type="submission" date="2021-06" db="EMBL/GenBank/DDBJ databases">
        <authorList>
            <person name="Palmer J.M."/>
        </authorList>
    </citation>
    <scope>NUCLEOTIDE SEQUENCE [LARGE SCALE GENOMIC DNA]</scope>
    <source>
        <strain evidence="1 2">MEX-2019</strain>
        <tissue evidence="1">Muscle</tissue>
    </source>
</reference>